<sequence length="372" mass="41308">MASKNQLKRIKPRRLVASQFVRATPRQQGGGRPRHALVKRARQSIAKGSKSFAVASMLFDKATRERAHLLYAWCRRCDDIADGQDHGFREEGGDLNLSKATAEDRVEAIRVLTHRALDGQPTAEVAFDALGLVASECGITREMCDDVIDGFALDAAGWFPRTEGDLMRYCYHVAGAVGVMMAKVMGVPNDAHDTLDRACDLGIAFQLNNIARDIWEDDAAGRCYLPQEWLAEFDIPPGQHMKPQHRAKLVKMAARLVKLAEVHDAAARIGAGRLRFRQRWAILAAANIYGAIGEEVVQQAELAWDHRVHTSTAEKLWLVAKALRETVTGSYEPQVMPEWNRGKLMVMARMAGPAAPVPNTPIRDEGVRRKDD</sequence>
<name>A0ABU9IFT0_9SPHN</name>
<gene>
    <name evidence="2" type="ORF">AAEO60_11345</name>
</gene>
<evidence type="ECO:0000313" key="2">
    <source>
        <dbReference type="EMBL" id="MEL1251267.1"/>
    </source>
</evidence>
<dbReference type="Gene3D" id="1.10.600.10">
    <property type="entry name" value="Farnesyl Diphosphate Synthase"/>
    <property type="match status" value="1"/>
</dbReference>
<dbReference type="InterPro" id="IPR019845">
    <property type="entry name" value="Squalene/phytoene_synthase_CS"/>
</dbReference>
<evidence type="ECO:0000313" key="3">
    <source>
        <dbReference type="Proteomes" id="UP001497045"/>
    </source>
</evidence>
<dbReference type="PROSITE" id="PS01045">
    <property type="entry name" value="SQUALEN_PHYTOEN_SYN_2"/>
    <property type="match status" value="1"/>
</dbReference>
<dbReference type="InterPro" id="IPR033904">
    <property type="entry name" value="Trans_IPPS_HH"/>
</dbReference>
<dbReference type="SFLD" id="SFLDG01212">
    <property type="entry name" value="Phytoene_synthase_like"/>
    <property type="match status" value="1"/>
</dbReference>
<dbReference type="PROSITE" id="PS01044">
    <property type="entry name" value="SQUALEN_PHYTOEN_SYN_1"/>
    <property type="match status" value="1"/>
</dbReference>
<dbReference type="GO" id="GO:0016740">
    <property type="term" value="F:transferase activity"/>
    <property type="evidence" value="ECO:0007669"/>
    <property type="project" value="UniProtKB-KW"/>
</dbReference>
<dbReference type="InterPro" id="IPR044843">
    <property type="entry name" value="Trans_IPPS_bact-type"/>
</dbReference>
<protein>
    <submittedName>
        <fullName evidence="2">Phytoene/squalene synthase family protein</fullName>
        <ecNumber evidence="2">2.5.1.-</ecNumber>
    </submittedName>
</protein>
<dbReference type="InterPro" id="IPR002060">
    <property type="entry name" value="Squ/phyt_synthse"/>
</dbReference>
<dbReference type="SUPFAM" id="SSF48576">
    <property type="entry name" value="Terpenoid synthases"/>
    <property type="match status" value="1"/>
</dbReference>
<dbReference type="CDD" id="cd00683">
    <property type="entry name" value="Trans_IPPS_HH"/>
    <property type="match status" value="1"/>
</dbReference>
<comment type="caution">
    <text evidence="2">The sequence shown here is derived from an EMBL/GenBank/DDBJ whole genome shotgun (WGS) entry which is preliminary data.</text>
</comment>
<dbReference type="Pfam" id="PF00494">
    <property type="entry name" value="SQS_PSY"/>
    <property type="match status" value="1"/>
</dbReference>
<dbReference type="SFLD" id="SFLDG01018">
    <property type="entry name" value="Squalene/Phytoene_Synthase_Lik"/>
    <property type="match status" value="1"/>
</dbReference>
<keyword evidence="3" id="KW-1185">Reference proteome</keyword>
<accession>A0ABU9IFT0</accession>
<evidence type="ECO:0000256" key="1">
    <source>
        <dbReference type="ARBA" id="ARBA00022679"/>
    </source>
</evidence>
<organism evidence="2 3">
    <name type="scientific">Aurantiacibacter gilvus</name>
    <dbReference type="NCBI Taxonomy" id="3139141"/>
    <lineage>
        <taxon>Bacteria</taxon>
        <taxon>Pseudomonadati</taxon>
        <taxon>Pseudomonadota</taxon>
        <taxon>Alphaproteobacteria</taxon>
        <taxon>Sphingomonadales</taxon>
        <taxon>Erythrobacteraceae</taxon>
        <taxon>Aurantiacibacter</taxon>
    </lineage>
</organism>
<dbReference type="EC" id="2.5.1.-" evidence="2"/>
<reference evidence="2 3" key="1">
    <citation type="submission" date="2024-04" db="EMBL/GenBank/DDBJ databases">
        <title>Aurantiacibacter sp. DGU6 16S ribosomal RNA gene Genome sequencing and assembly.</title>
        <authorList>
            <person name="Park S."/>
        </authorList>
    </citation>
    <scope>NUCLEOTIDE SEQUENCE [LARGE SCALE GENOMIC DNA]</scope>
    <source>
        <strain evidence="2 3">DGU6</strain>
    </source>
</reference>
<dbReference type="EMBL" id="JBBYHV010000002">
    <property type="protein sequence ID" value="MEL1251267.1"/>
    <property type="molecule type" value="Genomic_DNA"/>
</dbReference>
<dbReference type="SFLD" id="SFLDS00005">
    <property type="entry name" value="Isoprenoid_Synthase_Type_I"/>
    <property type="match status" value="1"/>
</dbReference>
<proteinExistence type="predicted"/>
<dbReference type="Proteomes" id="UP001497045">
    <property type="component" value="Unassembled WGS sequence"/>
</dbReference>
<dbReference type="RefSeq" id="WP_341673826.1">
    <property type="nucleotide sequence ID" value="NZ_JBBYHV010000002.1"/>
</dbReference>
<dbReference type="InterPro" id="IPR008949">
    <property type="entry name" value="Isoprenoid_synthase_dom_sf"/>
</dbReference>
<dbReference type="PANTHER" id="PTHR31480">
    <property type="entry name" value="BIFUNCTIONAL LYCOPENE CYCLASE/PHYTOENE SYNTHASE"/>
    <property type="match status" value="1"/>
</dbReference>
<keyword evidence="1 2" id="KW-0808">Transferase</keyword>